<dbReference type="Pfam" id="PF12705">
    <property type="entry name" value="PDDEXK_1"/>
    <property type="match status" value="1"/>
</dbReference>
<dbReference type="SUPFAM" id="SSF52540">
    <property type="entry name" value="P-loop containing nucleoside triphosphate hydrolases"/>
    <property type="match status" value="1"/>
</dbReference>
<proteinExistence type="predicted"/>
<dbReference type="RefSeq" id="WP_184213018.1">
    <property type="nucleotide sequence ID" value="NZ_JACHIP010000001.1"/>
</dbReference>
<dbReference type="AlphaFoldDB" id="A0A7W7Z8T6"/>
<dbReference type="EMBL" id="JACHIP010000001">
    <property type="protein sequence ID" value="MBB5055372.1"/>
    <property type="molecule type" value="Genomic_DNA"/>
</dbReference>
<feature type="domain" description="PD-(D/E)XK endonuclease-like" evidence="1">
    <location>
        <begin position="610"/>
        <end position="884"/>
    </location>
</feature>
<organism evidence="2 3">
    <name type="scientific">Granulicella aggregans</name>
    <dbReference type="NCBI Taxonomy" id="474949"/>
    <lineage>
        <taxon>Bacteria</taxon>
        <taxon>Pseudomonadati</taxon>
        <taxon>Acidobacteriota</taxon>
        <taxon>Terriglobia</taxon>
        <taxon>Terriglobales</taxon>
        <taxon>Acidobacteriaceae</taxon>
        <taxon>Granulicella</taxon>
    </lineage>
</organism>
<keyword evidence="3" id="KW-1185">Reference proteome</keyword>
<comment type="caution">
    <text evidence="2">The sequence shown here is derived from an EMBL/GenBank/DDBJ whole genome shotgun (WGS) entry which is preliminary data.</text>
</comment>
<dbReference type="InterPro" id="IPR027417">
    <property type="entry name" value="P-loop_NTPase"/>
</dbReference>
<dbReference type="InterPro" id="IPR019925">
    <property type="entry name" value="DNA_repair_protein_predicted"/>
</dbReference>
<reference evidence="2 3" key="1">
    <citation type="submission" date="2020-08" db="EMBL/GenBank/DDBJ databases">
        <title>Genomic Encyclopedia of Type Strains, Phase IV (KMG-V): Genome sequencing to study the core and pangenomes of soil and plant-associated prokaryotes.</title>
        <authorList>
            <person name="Whitman W."/>
        </authorList>
    </citation>
    <scope>NUCLEOTIDE SEQUENCE [LARGE SCALE GENOMIC DNA]</scope>
    <source>
        <strain evidence="2 3">M8UP14</strain>
    </source>
</reference>
<dbReference type="InterPro" id="IPR011604">
    <property type="entry name" value="PDDEXK-like_dom_sf"/>
</dbReference>
<name>A0A7W7Z8T6_9BACT</name>
<protein>
    <submittedName>
        <fullName evidence="2">Putative DNA repair protein</fullName>
    </submittedName>
</protein>
<evidence type="ECO:0000259" key="1">
    <source>
        <dbReference type="Pfam" id="PF12705"/>
    </source>
</evidence>
<accession>A0A7W7Z8T6</accession>
<gene>
    <name evidence="2" type="ORF">HDF16_000041</name>
</gene>
<dbReference type="InterPro" id="IPR038726">
    <property type="entry name" value="PDDEXK_AddAB-type"/>
</dbReference>
<evidence type="ECO:0000313" key="3">
    <source>
        <dbReference type="Proteomes" id="UP000540989"/>
    </source>
</evidence>
<dbReference type="NCBIfam" id="TIGR03623">
    <property type="entry name" value="probable DNA repair protein"/>
    <property type="match status" value="1"/>
</dbReference>
<dbReference type="Gene3D" id="3.90.320.10">
    <property type="match status" value="1"/>
</dbReference>
<evidence type="ECO:0000313" key="2">
    <source>
        <dbReference type="EMBL" id="MBB5055372.1"/>
    </source>
</evidence>
<dbReference type="Proteomes" id="UP000540989">
    <property type="component" value="Unassembled WGS sequence"/>
</dbReference>
<sequence>MEPQSSLPAEILKVLARGGTILTGNQRAARTLRLAYDRDLRNSGRPSWQPPAILPWETWTSTLWHQLLLEGAATRLLLNSTQELHVWRSIIAADSAHSSLRSVDSLAAMASGAWQLLCAYRGQSRLRDLGVSEDTRTFQRWAQSFNFRSKSDAYLSPSELENAIMLTREKLPTGEVLLIGFDRMTPAQSALLAALSDAGAVVKELPASPIADRKLLAAAETPELELTEAAIRVREFLEAHPTARVAVIHPDIASERGEIDRAFRQILAPELDSIAAHADGPYEFSLGQRLAQAPMVASAISILRLATGPLSIGDLSRLLLSPWFTPASDLDLRAEFDAHELRTSTLLHPELGLNTIIRIAENSRVRAARLGGLLRQLHSLHRAAERNLPEITKQKPFADWTDAIRDLLRAVSWATFTRDTSVEFQTRRKWESALDELATLDFEGTRPTFAEVFGQLEGVLDRTLFAPESRDAPVQIMSPQEAAGSLFDAVFFLRCSDLIWPPSTGTNPLLGWKIQREFGMPGSDPALDIAHASAITHRLAFSAPHIVFSYARQTEDAHQRPSPLLAILNLTPAEILQPSTPVAVVPLEEFPESGYIPLIASKVRGGSSILKNQAACGFRAFAEARLASKPLEAPASGLDASERGSLVHSAMASLWDALQTQSALRALPLAERRAAVDLAITHALDRISDPGHPFDPIWDPAYLGIQRERLHRIIGLWLESELARSPFAIKALEEKYVDLAIGPLTLDVRIDRIDTLLDEEGNPAGKVLLDYKTGDALTRHWQGDRPDDPQLPLYAALSNPGALAGVGFIRLRPGTGMSLAGYASEPGQLLNASVPDIGSLDAQIEAWRRVLTALAEDFAAGDARVRPKQYPNTCAYCAQRILCRVDPELLESATDEDESPVTVAEESYG</sequence>